<dbReference type="PANTHER" id="PTHR19139:SF34">
    <property type="entry name" value="AQUAPORIN-4"/>
    <property type="match status" value="1"/>
</dbReference>
<accession>A0A6P6IT91</accession>
<dbReference type="SUPFAM" id="SSF81338">
    <property type="entry name" value="Aquaporin-like"/>
    <property type="match status" value="1"/>
</dbReference>
<dbReference type="CDD" id="cd00333">
    <property type="entry name" value="MIP"/>
    <property type="match status" value="1"/>
</dbReference>
<dbReference type="InterPro" id="IPR034294">
    <property type="entry name" value="Aquaporin_transptr"/>
</dbReference>
<evidence type="ECO:0000256" key="9">
    <source>
        <dbReference type="ARBA" id="ARBA00022989"/>
    </source>
</evidence>
<dbReference type="KEGG" id="caua:113037770"/>
<evidence type="ECO:0000256" key="2">
    <source>
        <dbReference type="ARBA" id="ARBA00004554"/>
    </source>
</evidence>
<dbReference type="FunFam" id="1.20.1080.10:FF:000009">
    <property type="entry name" value="aquaporin-4 isoform X1"/>
    <property type="match status" value="1"/>
</dbReference>
<organism evidence="17 18">
    <name type="scientific">Carassius auratus</name>
    <name type="common">Goldfish</name>
    <dbReference type="NCBI Taxonomy" id="7957"/>
    <lineage>
        <taxon>Eukaryota</taxon>
        <taxon>Metazoa</taxon>
        <taxon>Chordata</taxon>
        <taxon>Craniata</taxon>
        <taxon>Vertebrata</taxon>
        <taxon>Euteleostomi</taxon>
        <taxon>Actinopterygii</taxon>
        <taxon>Neopterygii</taxon>
        <taxon>Teleostei</taxon>
        <taxon>Ostariophysi</taxon>
        <taxon>Cypriniformes</taxon>
        <taxon>Cyprinidae</taxon>
        <taxon>Cyprininae</taxon>
        <taxon>Carassius</taxon>
    </lineage>
</organism>
<evidence type="ECO:0000256" key="16">
    <source>
        <dbReference type="SAM" id="Phobius"/>
    </source>
</evidence>
<evidence type="ECO:0000256" key="4">
    <source>
        <dbReference type="ARBA" id="ARBA00022448"/>
    </source>
</evidence>
<keyword evidence="10 16" id="KW-0472">Membrane</keyword>
<dbReference type="GO" id="GO:0042383">
    <property type="term" value="C:sarcolemma"/>
    <property type="evidence" value="ECO:0007669"/>
    <property type="project" value="UniProtKB-SubCell"/>
</dbReference>
<dbReference type="Pfam" id="PF00230">
    <property type="entry name" value="MIP"/>
    <property type="match status" value="1"/>
</dbReference>
<feature type="transmembrane region" description="Helical" evidence="16">
    <location>
        <begin position="68"/>
        <end position="87"/>
    </location>
</feature>
<comment type="subcellular location">
    <subcellularLocation>
        <location evidence="2">Basolateral cell membrane</location>
        <topology evidence="2">Multi-pass membrane protein</topology>
    </subcellularLocation>
    <subcellularLocation>
        <location evidence="1">Cell membrane</location>
        <location evidence="1">Sarcolemma</location>
        <topology evidence="1">Multi-pass membrane protein</topology>
    </subcellularLocation>
</comment>
<gene>
    <name evidence="18" type="primary">aqp4</name>
</gene>
<comment type="subunit">
    <text evidence="14">Homotetramer. The tetramers can form oligomeric arrays in membranes. The size of the oligomers differs between tissues and is smaller in skeletal muscle than in brain. Interaction between AQP4 oligomeric arrays in close-by cells can contribute to cell-cell adhesion. Part of a complex containing MLC1, TRPV4, HEPACAM and ATP1B1.</text>
</comment>
<keyword evidence="6" id="KW-0597">Phosphoprotein</keyword>
<evidence type="ECO:0000256" key="7">
    <source>
        <dbReference type="ARBA" id="ARBA00022692"/>
    </source>
</evidence>
<dbReference type="Proteomes" id="UP000515129">
    <property type="component" value="Chromosome 20"/>
</dbReference>
<evidence type="ECO:0000256" key="1">
    <source>
        <dbReference type="ARBA" id="ARBA00004415"/>
    </source>
</evidence>
<keyword evidence="7 15" id="KW-0812">Transmembrane</keyword>
<dbReference type="GO" id="GO:0009992">
    <property type="term" value="P:intracellular water homeostasis"/>
    <property type="evidence" value="ECO:0007669"/>
    <property type="project" value="UniProtKB-ARBA"/>
</dbReference>
<evidence type="ECO:0000256" key="14">
    <source>
        <dbReference type="ARBA" id="ARBA00046979"/>
    </source>
</evidence>
<dbReference type="PRINTS" id="PR00783">
    <property type="entry name" value="MINTRINSICP"/>
</dbReference>
<dbReference type="AlphaFoldDB" id="A0A6P6IT91"/>
<keyword evidence="9 16" id="KW-1133">Transmembrane helix</keyword>
<evidence type="ECO:0000256" key="15">
    <source>
        <dbReference type="RuleBase" id="RU000477"/>
    </source>
</evidence>
<dbReference type="GO" id="GO:0016323">
    <property type="term" value="C:basolateral plasma membrane"/>
    <property type="evidence" value="ECO:0007669"/>
    <property type="project" value="UniProtKB-SubCell"/>
</dbReference>
<feature type="transmembrane region" description="Helical" evidence="16">
    <location>
        <begin position="142"/>
        <end position="163"/>
    </location>
</feature>
<protein>
    <recommendedName>
        <fullName evidence="13">Aquaporin-4</fullName>
    </recommendedName>
</protein>
<feature type="transmembrane region" description="Helical" evidence="16">
    <location>
        <begin position="183"/>
        <end position="204"/>
    </location>
</feature>
<dbReference type="NCBIfam" id="TIGR00861">
    <property type="entry name" value="MIP"/>
    <property type="match status" value="1"/>
</dbReference>
<evidence type="ECO:0000256" key="13">
    <source>
        <dbReference type="ARBA" id="ARBA00040878"/>
    </source>
</evidence>
<evidence type="ECO:0000256" key="11">
    <source>
        <dbReference type="ARBA" id="ARBA00023180"/>
    </source>
</evidence>
<evidence type="ECO:0000256" key="12">
    <source>
        <dbReference type="ARBA" id="ARBA00034651"/>
    </source>
</evidence>
<proteinExistence type="inferred from homology"/>
<keyword evidence="5" id="KW-1003">Cell membrane</keyword>
<dbReference type="Gene3D" id="1.20.1080.10">
    <property type="entry name" value="Glycerol uptake facilitator protein"/>
    <property type="match status" value="1"/>
</dbReference>
<dbReference type="InterPro" id="IPR000425">
    <property type="entry name" value="MIP"/>
</dbReference>
<evidence type="ECO:0000256" key="5">
    <source>
        <dbReference type="ARBA" id="ARBA00022475"/>
    </source>
</evidence>
<keyword evidence="4 15" id="KW-0813">Transport</keyword>
<dbReference type="GO" id="GO:0015250">
    <property type="term" value="F:water channel activity"/>
    <property type="evidence" value="ECO:0007669"/>
    <property type="project" value="UniProtKB-ARBA"/>
</dbReference>
<sequence length="348" mass="37397">MTSCGALDRFREDACSGMRKALSQVSVPSRSCGFLRRCVSSCSCNSSIMAAFKGVWTQEFWRAVSGEFLAMMIFVLLSLGSTINWAATQENPPPADLVLISLCFGLSIATLVQCFGHISGAHINPAVTAAMVATRKLSLAKGVFYLLAQCLGAVVGAAILYGVTPASVRGGMGVTSVNAEISTGHAIVIELIITFELVFTVFATCDPKRSDLKGSAALAIGLSVCIGHLFAIPYTGASMNPARSFGPAVIMAKWQDHWVYWVGPLIGGILAAAVYEYLFCPDPDLKRRYADILSKSPFQIDPYRVVDTDSYPSDQAQLMAKQAAIRVLDRERTQKKERESAGEVLSSV</sequence>
<evidence type="ECO:0000256" key="8">
    <source>
        <dbReference type="ARBA" id="ARBA00022737"/>
    </source>
</evidence>
<dbReference type="PANTHER" id="PTHR19139">
    <property type="entry name" value="AQUAPORIN TRANSPORTER"/>
    <property type="match status" value="1"/>
</dbReference>
<evidence type="ECO:0000256" key="6">
    <source>
        <dbReference type="ARBA" id="ARBA00022553"/>
    </source>
</evidence>
<evidence type="ECO:0000256" key="3">
    <source>
        <dbReference type="ARBA" id="ARBA00006175"/>
    </source>
</evidence>
<reference evidence="18" key="1">
    <citation type="submission" date="2025-08" db="UniProtKB">
        <authorList>
            <consortium name="RefSeq"/>
        </authorList>
    </citation>
    <scope>IDENTIFICATION</scope>
    <source>
        <strain evidence="18">Wakin</strain>
        <tissue evidence="18">Muscle</tissue>
    </source>
</reference>
<comment type="catalytic activity">
    <reaction evidence="12">
        <text>H2O(in) = H2O(out)</text>
        <dbReference type="Rhea" id="RHEA:29667"/>
        <dbReference type="ChEBI" id="CHEBI:15377"/>
    </reaction>
</comment>
<keyword evidence="17" id="KW-1185">Reference proteome</keyword>
<feature type="transmembrane region" description="Helical" evidence="16">
    <location>
        <begin position="99"/>
        <end position="121"/>
    </location>
</feature>
<comment type="similarity">
    <text evidence="3 15">Belongs to the MIP/aquaporin (TC 1.A.8) family.</text>
</comment>
<keyword evidence="11" id="KW-0325">Glycoprotein</keyword>
<dbReference type="InterPro" id="IPR023271">
    <property type="entry name" value="Aquaporin-like"/>
</dbReference>
<keyword evidence="8" id="KW-0677">Repeat</keyword>
<name>A0A6P6IT91_CARAU</name>
<dbReference type="CTD" id="361"/>
<dbReference type="PRINTS" id="PR02016">
    <property type="entry name" value="AQUAPORIN4"/>
</dbReference>
<feature type="transmembrane region" description="Helical" evidence="16">
    <location>
        <begin position="216"/>
        <end position="237"/>
    </location>
</feature>
<evidence type="ECO:0000256" key="10">
    <source>
        <dbReference type="ARBA" id="ARBA00023136"/>
    </source>
</evidence>
<evidence type="ECO:0000313" key="17">
    <source>
        <dbReference type="Proteomes" id="UP000515129"/>
    </source>
</evidence>
<dbReference type="RefSeq" id="XP_026050906.1">
    <property type="nucleotide sequence ID" value="XM_026195121.1"/>
</dbReference>
<dbReference type="OrthoDB" id="3222at2759"/>
<evidence type="ECO:0000313" key="18">
    <source>
        <dbReference type="RefSeq" id="XP_026050906.1"/>
    </source>
</evidence>
<feature type="transmembrane region" description="Helical" evidence="16">
    <location>
        <begin position="257"/>
        <end position="278"/>
    </location>
</feature>